<gene>
    <name evidence="1" type="ORF">HUJ06_029539</name>
</gene>
<dbReference type="Proteomes" id="UP000607653">
    <property type="component" value="Unassembled WGS sequence"/>
</dbReference>
<evidence type="ECO:0000313" key="1">
    <source>
        <dbReference type="EMBL" id="DAD28071.1"/>
    </source>
</evidence>
<dbReference type="InterPro" id="IPR044818">
    <property type="entry name" value="ILR3-like"/>
</dbReference>
<proteinExistence type="predicted"/>
<name>A0A822Y931_NELNU</name>
<accession>A0A822Y931</accession>
<protein>
    <submittedName>
        <fullName evidence="1">Uncharacterized protein</fullName>
    </submittedName>
</protein>
<dbReference type="GO" id="GO:0046983">
    <property type="term" value="F:protein dimerization activity"/>
    <property type="evidence" value="ECO:0007669"/>
    <property type="project" value="InterPro"/>
</dbReference>
<keyword evidence="2" id="KW-1185">Reference proteome</keyword>
<sequence length="33" mass="3613">MPFIGYPRVAMWQFMPPAAIGASQDHVLCPPIA</sequence>
<organism evidence="1 2">
    <name type="scientific">Nelumbo nucifera</name>
    <name type="common">Sacred lotus</name>
    <dbReference type="NCBI Taxonomy" id="4432"/>
    <lineage>
        <taxon>Eukaryota</taxon>
        <taxon>Viridiplantae</taxon>
        <taxon>Streptophyta</taxon>
        <taxon>Embryophyta</taxon>
        <taxon>Tracheophyta</taxon>
        <taxon>Spermatophyta</taxon>
        <taxon>Magnoliopsida</taxon>
        <taxon>Proteales</taxon>
        <taxon>Nelumbonaceae</taxon>
        <taxon>Nelumbo</taxon>
    </lineage>
</organism>
<dbReference type="GO" id="GO:0006879">
    <property type="term" value="P:intracellular iron ion homeostasis"/>
    <property type="evidence" value="ECO:0007669"/>
    <property type="project" value="InterPro"/>
</dbReference>
<dbReference type="GO" id="GO:0003700">
    <property type="term" value="F:DNA-binding transcription factor activity"/>
    <property type="evidence" value="ECO:0007669"/>
    <property type="project" value="InterPro"/>
</dbReference>
<evidence type="ECO:0000313" key="2">
    <source>
        <dbReference type="Proteomes" id="UP000607653"/>
    </source>
</evidence>
<dbReference type="PANTHER" id="PTHR46133">
    <property type="entry name" value="BHLH TRANSCRIPTION FACTOR"/>
    <property type="match status" value="1"/>
</dbReference>
<dbReference type="PANTHER" id="PTHR46133:SF28">
    <property type="entry name" value="BHLH TRANSCRIPTION FACTOR"/>
    <property type="match status" value="1"/>
</dbReference>
<reference evidence="1 2" key="1">
    <citation type="journal article" date="2020" name="Mol. Biol. Evol.">
        <title>Distinct Expression and Methylation Patterns for Genes with Different Fates following a Single Whole-Genome Duplication in Flowering Plants.</title>
        <authorList>
            <person name="Shi T."/>
            <person name="Rahmani R.S."/>
            <person name="Gugger P.F."/>
            <person name="Wang M."/>
            <person name="Li H."/>
            <person name="Zhang Y."/>
            <person name="Li Z."/>
            <person name="Wang Q."/>
            <person name="Van de Peer Y."/>
            <person name="Marchal K."/>
            <person name="Chen J."/>
        </authorList>
    </citation>
    <scope>NUCLEOTIDE SEQUENCE [LARGE SCALE GENOMIC DNA]</scope>
    <source>
        <tissue evidence="1">Leaf</tissue>
    </source>
</reference>
<comment type="caution">
    <text evidence="1">The sequence shown here is derived from an EMBL/GenBank/DDBJ whole genome shotgun (WGS) entry which is preliminary data.</text>
</comment>
<dbReference type="AlphaFoldDB" id="A0A822Y931"/>
<dbReference type="EMBL" id="DUZY01000002">
    <property type="protein sequence ID" value="DAD28071.1"/>
    <property type="molecule type" value="Genomic_DNA"/>
</dbReference>